<evidence type="ECO:0000259" key="1">
    <source>
        <dbReference type="PROSITE" id="PS50097"/>
    </source>
</evidence>
<protein>
    <recommendedName>
        <fullName evidence="1">BTB domain-containing protein</fullName>
    </recommendedName>
</protein>
<dbReference type="PANTHER" id="PTHR47843">
    <property type="entry name" value="BTB DOMAIN-CONTAINING PROTEIN-RELATED"/>
    <property type="match status" value="1"/>
</dbReference>
<dbReference type="InterPro" id="IPR000210">
    <property type="entry name" value="BTB/POZ_dom"/>
</dbReference>
<name>A0A9P4K0X8_9PLEO</name>
<proteinExistence type="predicted"/>
<dbReference type="EMBL" id="ML986692">
    <property type="protein sequence ID" value="KAF2259941.1"/>
    <property type="molecule type" value="Genomic_DNA"/>
</dbReference>
<dbReference type="AlphaFoldDB" id="A0A9P4K0X8"/>
<sequence>MTGPQWYQKIEEGATMIIREFTPLPSVRPKFGYPSIEVCVGKHRPKIFPVPKNLVIPRSGFFSKTVTHEWYNKIIELPDHQPDIFDLYLQLLYTGKVPRIEDPLVEREDPDDDGGGDDEKIELEKHLNKATHIVQEFEASLFAQLHELYALCEKMEDEEAKDLVMREMAALRSVELIEMGRELSRWYLDAQDHQNPAPQNLVSQFLYQQFPGSQIPGPQIPDPQIPGPQIAFRVRSDRSSSPFGRI</sequence>
<dbReference type="OrthoDB" id="1022638at2759"/>
<dbReference type="InterPro" id="IPR011333">
    <property type="entry name" value="SKP1/BTB/POZ_sf"/>
</dbReference>
<dbReference type="Gene3D" id="3.30.710.10">
    <property type="entry name" value="Potassium Channel Kv1.1, Chain A"/>
    <property type="match status" value="1"/>
</dbReference>
<organism evidence="2 3">
    <name type="scientific">Lojkania enalia</name>
    <dbReference type="NCBI Taxonomy" id="147567"/>
    <lineage>
        <taxon>Eukaryota</taxon>
        <taxon>Fungi</taxon>
        <taxon>Dikarya</taxon>
        <taxon>Ascomycota</taxon>
        <taxon>Pezizomycotina</taxon>
        <taxon>Dothideomycetes</taxon>
        <taxon>Pleosporomycetidae</taxon>
        <taxon>Pleosporales</taxon>
        <taxon>Pleosporales incertae sedis</taxon>
        <taxon>Lojkania</taxon>
    </lineage>
</organism>
<accession>A0A9P4K0X8</accession>
<dbReference type="PANTHER" id="PTHR47843:SF2">
    <property type="entry name" value="BTB DOMAIN-CONTAINING PROTEIN"/>
    <property type="match status" value="1"/>
</dbReference>
<evidence type="ECO:0000313" key="3">
    <source>
        <dbReference type="Proteomes" id="UP000800093"/>
    </source>
</evidence>
<gene>
    <name evidence="2" type="ORF">CC78DRAFT_590821</name>
</gene>
<dbReference type="PROSITE" id="PS50097">
    <property type="entry name" value="BTB"/>
    <property type="match status" value="1"/>
</dbReference>
<reference evidence="3" key="1">
    <citation type="journal article" date="2020" name="Stud. Mycol.">
        <title>101 Dothideomycetes genomes: A test case for predicting lifestyles and emergence of pathogens.</title>
        <authorList>
            <person name="Haridas S."/>
            <person name="Albert R."/>
            <person name="Binder M."/>
            <person name="Bloem J."/>
            <person name="LaButti K."/>
            <person name="Salamov A."/>
            <person name="Andreopoulos B."/>
            <person name="Baker S."/>
            <person name="Barry K."/>
            <person name="Bills G."/>
            <person name="Bluhm B."/>
            <person name="Cannon C."/>
            <person name="Castanera R."/>
            <person name="Culley D."/>
            <person name="Daum C."/>
            <person name="Ezra D."/>
            <person name="Gonzalez J."/>
            <person name="Henrissat B."/>
            <person name="Kuo A."/>
            <person name="Liang C."/>
            <person name="Lipzen A."/>
            <person name="Lutzoni F."/>
            <person name="Magnuson J."/>
            <person name="Mondo S."/>
            <person name="Nolan M."/>
            <person name="Ohm R."/>
            <person name="Pangilinan J."/>
            <person name="Park H.-J."/>
            <person name="Ramirez L."/>
            <person name="Alfaro M."/>
            <person name="Sun H."/>
            <person name="Tritt A."/>
            <person name="Yoshinaga Y."/>
            <person name="Zwiers L.-H."/>
            <person name="Turgeon B."/>
            <person name="Goodwin S."/>
            <person name="Spatafora J."/>
            <person name="Crous P."/>
            <person name="Grigoriev I."/>
        </authorList>
    </citation>
    <scope>NUCLEOTIDE SEQUENCE [LARGE SCALE GENOMIC DNA]</scope>
    <source>
        <strain evidence="3">CBS 304.66</strain>
    </source>
</reference>
<dbReference type="SUPFAM" id="SSF54695">
    <property type="entry name" value="POZ domain"/>
    <property type="match status" value="1"/>
</dbReference>
<feature type="domain" description="BTB" evidence="1">
    <location>
        <begin position="34"/>
        <end position="101"/>
    </location>
</feature>
<keyword evidence="3" id="KW-1185">Reference proteome</keyword>
<evidence type="ECO:0000313" key="2">
    <source>
        <dbReference type="EMBL" id="KAF2259941.1"/>
    </source>
</evidence>
<dbReference type="Proteomes" id="UP000800093">
    <property type="component" value="Unassembled WGS sequence"/>
</dbReference>
<dbReference type="CDD" id="cd18186">
    <property type="entry name" value="BTB_POZ_ZBTB_KLHL-like"/>
    <property type="match status" value="1"/>
</dbReference>
<comment type="caution">
    <text evidence="2">The sequence shown here is derived from an EMBL/GenBank/DDBJ whole genome shotgun (WGS) entry which is preliminary data.</text>
</comment>